<feature type="domain" description="DNA polymerase alpha/delta/epsilon subunit B" evidence="8">
    <location>
        <begin position="368"/>
        <end position="595"/>
    </location>
</feature>
<evidence type="ECO:0000256" key="7">
    <source>
        <dbReference type="ARBA" id="ARBA00032930"/>
    </source>
</evidence>
<keyword evidence="4" id="KW-0235">DNA replication</keyword>
<comment type="similarity">
    <text evidence="2">Belongs to the DNA polymerase epsilon subunit B family.</text>
</comment>
<evidence type="ECO:0000256" key="1">
    <source>
        <dbReference type="ARBA" id="ARBA00004123"/>
    </source>
</evidence>
<organism evidence="9 10">
    <name type="scientific">Myxozyma melibiosi</name>
    <dbReference type="NCBI Taxonomy" id="54550"/>
    <lineage>
        <taxon>Eukaryota</taxon>
        <taxon>Fungi</taxon>
        <taxon>Dikarya</taxon>
        <taxon>Ascomycota</taxon>
        <taxon>Saccharomycotina</taxon>
        <taxon>Lipomycetes</taxon>
        <taxon>Lipomycetales</taxon>
        <taxon>Lipomycetaceae</taxon>
        <taxon>Myxozyma</taxon>
    </lineage>
</organism>
<evidence type="ECO:0000256" key="6">
    <source>
        <dbReference type="ARBA" id="ARBA00023242"/>
    </source>
</evidence>
<evidence type="ECO:0000256" key="5">
    <source>
        <dbReference type="ARBA" id="ARBA00023125"/>
    </source>
</evidence>
<comment type="subcellular location">
    <subcellularLocation>
        <location evidence="1">Nucleus</location>
    </subcellularLocation>
</comment>
<evidence type="ECO:0000313" key="10">
    <source>
        <dbReference type="Proteomes" id="UP001498771"/>
    </source>
</evidence>
<dbReference type="RefSeq" id="XP_064768221.1">
    <property type="nucleotide sequence ID" value="XM_064910829.1"/>
</dbReference>
<accession>A0ABR1F7Y7</accession>
<dbReference type="PANTHER" id="PTHR12708">
    <property type="entry name" value="DNA POLYMERASE EPSILON SUBUNIT B"/>
    <property type="match status" value="1"/>
</dbReference>
<evidence type="ECO:0000313" key="9">
    <source>
        <dbReference type="EMBL" id="KAK7205188.1"/>
    </source>
</evidence>
<dbReference type="InterPro" id="IPR007185">
    <property type="entry name" value="DNA_pol_a/d/e_bsu"/>
</dbReference>
<protein>
    <recommendedName>
        <fullName evidence="3">DNA polymerase epsilon subunit B</fullName>
    </recommendedName>
    <alternativeName>
        <fullName evidence="7">DNA polymerase II subunit 2</fullName>
    </alternativeName>
</protein>
<gene>
    <name evidence="9" type="ORF">BZA70DRAFT_257808</name>
</gene>
<evidence type="ECO:0000256" key="3">
    <source>
        <dbReference type="ARBA" id="ARBA00016011"/>
    </source>
</evidence>
<comment type="caution">
    <text evidence="9">The sequence shown here is derived from an EMBL/GenBank/DDBJ whole genome shotgun (WGS) entry which is preliminary data.</text>
</comment>
<dbReference type="EMBL" id="JBBJBU010000006">
    <property type="protein sequence ID" value="KAK7205188.1"/>
    <property type="molecule type" value="Genomic_DNA"/>
</dbReference>
<dbReference type="Pfam" id="PF04042">
    <property type="entry name" value="DNA_pol_E_B"/>
    <property type="match status" value="1"/>
</dbReference>
<sequence length="640" mass="71935">MPVQSLHSFASLNSFKKPAAKRTSSSTSSHSSIRSPSPSLIPALPIELQPSQFRPVAFRILSKKHSLNIQTSGLEYLADYVGRKYGRDWRTKCEPLLNDIGRRWKEQDKGQFITAEILPHVLQEIELRNASFVGGGGGSGPNSGLNSPIGEMEMDPLMNFSPQEFFHVWDAFEQPRWYYNRIRKHFEKGSPPSMFPSTKHLVNTLNARYYQLYHKLLRNEEFQAPSFHSSKALDWRAVTIIKNLLGRHGQAFCVLGLLIKGSNGNWWAEDPSGRLELELNNAEFGDGYFVPGCILLFDGVYTRTEKLRVKSIRHPPAETREVSREAYGYLDFMGVGNVGSTPDGRFDKAIEEKMVAEEKRKGKRGKIVVLGGEMHLDDAKTFEALARVFAILEEAPPMAVVLCGSFLSIPFYNNGVSSTYKDNFDQLAQLLSKYPTLAKTSTFIFVPGNNDPWGSTASAGGAMLWPQRGVPEIFSSQVRRVLRKSVWTSNPCRICYYSQEIVICRDDLASRLRRNNVGAQRGKPAADAAVASVVDLEEMEGSQAANMDKMIRTVLNQGHISPWPNYLRPTITEYDHALSLNPLPTSLIVCDSSSQIYTYTYQDCHAMNPSTFISKTRPHEVSWIEYSTANRKSQVNTTTY</sequence>
<name>A0ABR1F7Y7_9ASCO</name>
<evidence type="ECO:0000256" key="2">
    <source>
        <dbReference type="ARBA" id="ARBA00009560"/>
    </source>
</evidence>
<proteinExistence type="inferred from homology"/>
<evidence type="ECO:0000259" key="8">
    <source>
        <dbReference type="Pfam" id="PF04042"/>
    </source>
</evidence>
<dbReference type="InterPro" id="IPR016266">
    <property type="entry name" value="POLE2"/>
</dbReference>
<dbReference type="Proteomes" id="UP001498771">
    <property type="component" value="Unassembled WGS sequence"/>
</dbReference>
<dbReference type="GeneID" id="90036341"/>
<reference evidence="9 10" key="1">
    <citation type="submission" date="2024-03" db="EMBL/GenBank/DDBJ databases">
        <title>Genome-scale model development and genomic sequencing of the oleaginous clade Lipomyces.</title>
        <authorList>
            <consortium name="Lawrence Berkeley National Laboratory"/>
            <person name="Czajka J.J."/>
            <person name="Han Y."/>
            <person name="Kim J."/>
            <person name="Mondo S.J."/>
            <person name="Hofstad B.A."/>
            <person name="Robles A."/>
            <person name="Haridas S."/>
            <person name="Riley R."/>
            <person name="LaButti K."/>
            <person name="Pangilinan J."/>
            <person name="Andreopoulos W."/>
            <person name="Lipzen A."/>
            <person name="Yan J."/>
            <person name="Wang M."/>
            <person name="Ng V."/>
            <person name="Grigoriev I.V."/>
            <person name="Spatafora J.W."/>
            <person name="Magnuson J.K."/>
            <person name="Baker S.E."/>
            <person name="Pomraning K.R."/>
        </authorList>
    </citation>
    <scope>NUCLEOTIDE SEQUENCE [LARGE SCALE GENOMIC DNA]</scope>
    <source>
        <strain evidence="9 10">Phaff 52-87</strain>
    </source>
</reference>
<evidence type="ECO:0000256" key="4">
    <source>
        <dbReference type="ARBA" id="ARBA00022705"/>
    </source>
</evidence>
<dbReference type="PANTHER" id="PTHR12708:SF0">
    <property type="entry name" value="DNA POLYMERASE EPSILON SUBUNIT 2"/>
    <property type="match status" value="1"/>
</dbReference>
<keyword evidence="5" id="KW-0238">DNA-binding</keyword>
<keyword evidence="10" id="KW-1185">Reference proteome</keyword>
<keyword evidence="6" id="KW-0539">Nucleus</keyword>